<evidence type="ECO:0000256" key="2">
    <source>
        <dbReference type="SAM" id="Phobius"/>
    </source>
</evidence>
<evidence type="ECO:0000313" key="4">
    <source>
        <dbReference type="EMBL" id="QTA83929.1"/>
    </source>
</evidence>
<dbReference type="InterPro" id="IPR019251">
    <property type="entry name" value="DUF2231_TM"/>
</dbReference>
<dbReference type="AlphaFoldDB" id="A0A975BE00"/>
<feature type="transmembrane region" description="Helical" evidence="2">
    <location>
        <begin position="198"/>
        <end position="224"/>
    </location>
</feature>
<dbReference type="SUPFAM" id="SSF57802">
    <property type="entry name" value="Rubredoxin-like"/>
    <property type="match status" value="1"/>
</dbReference>
<name>A0A975BE00_9BACT</name>
<dbReference type="KEGG" id="dli:dnl_63540"/>
<dbReference type="InterPro" id="IPR024934">
    <property type="entry name" value="Rubredoxin-like_dom"/>
</dbReference>
<dbReference type="PROSITE" id="PS50903">
    <property type="entry name" value="RUBREDOXIN_LIKE"/>
    <property type="match status" value="1"/>
</dbReference>
<feature type="transmembrane region" description="Helical" evidence="2">
    <location>
        <begin position="98"/>
        <end position="118"/>
    </location>
</feature>
<feature type="region of interest" description="Disordered" evidence="1">
    <location>
        <begin position="38"/>
        <end position="73"/>
    </location>
</feature>
<dbReference type="GO" id="GO:0005506">
    <property type="term" value="F:iron ion binding"/>
    <property type="evidence" value="ECO:0007669"/>
    <property type="project" value="InterPro"/>
</dbReference>
<keyword evidence="5" id="KW-1185">Reference proteome</keyword>
<dbReference type="Proteomes" id="UP000663720">
    <property type="component" value="Chromosome"/>
</dbReference>
<dbReference type="RefSeq" id="WP_207689707.1">
    <property type="nucleotide sequence ID" value="NZ_CP061799.1"/>
</dbReference>
<proteinExistence type="predicted"/>
<evidence type="ECO:0000256" key="1">
    <source>
        <dbReference type="SAM" id="MobiDB-lite"/>
    </source>
</evidence>
<dbReference type="Gene3D" id="2.20.28.10">
    <property type="match status" value="1"/>
</dbReference>
<dbReference type="CDD" id="cd00729">
    <property type="entry name" value="rubredoxin_SM"/>
    <property type="match status" value="1"/>
</dbReference>
<dbReference type="Pfam" id="PF21349">
    <property type="entry name" value="RUBY_RBDX"/>
    <property type="match status" value="1"/>
</dbReference>
<accession>A0A975BE00</accession>
<reference evidence="4" key="1">
    <citation type="journal article" date="2021" name="Microb. Physiol.">
        <title>Proteogenomic Insights into the Physiology of Marine, Sulfate-Reducing, Filamentous Desulfonema limicola and Desulfonema magnum.</title>
        <authorList>
            <person name="Schnaars V."/>
            <person name="Wohlbrand L."/>
            <person name="Scheve S."/>
            <person name="Hinrichs C."/>
            <person name="Reinhardt R."/>
            <person name="Rabus R."/>
        </authorList>
    </citation>
    <scope>NUCLEOTIDE SEQUENCE</scope>
    <source>
        <strain evidence="4">5ac10</strain>
    </source>
</reference>
<organism evidence="4 5">
    <name type="scientific">Desulfonema limicola</name>
    <dbReference type="NCBI Taxonomy" id="45656"/>
    <lineage>
        <taxon>Bacteria</taxon>
        <taxon>Pseudomonadati</taxon>
        <taxon>Thermodesulfobacteriota</taxon>
        <taxon>Desulfobacteria</taxon>
        <taxon>Desulfobacterales</taxon>
        <taxon>Desulfococcaceae</taxon>
        <taxon>Desulfonema</taxon>
    </lineage>
</organism>
<dbReference type="EMBL" id="CP061799">
    <property type="protein sequence ID" value="QTA83929.1"/>
    <property type="molecule type" value="Genomic_DNA"/>
</dbReference>
<protein>
    <submittedName>
        <fullName evidence="4">Rubredoxin-like domain-containing protein</fullName>
    </submittedName>
</protein>
<keyword evidence="2" id="KW-1133">Transmembrane helix</keyword>
<dbReference type="Pfam" id="PF09990">
    <property type="entry name" value="DUF2231"/>
    <property type="match status" value="1"/>
</dbReference>
<evidence type="ECO:0000313" key="5">
    <source>
        <dbReference type="Proteomes" id="UP000663720"/>
    </source>
</evidence>
<sequence>MKKWRCTVCGYVHTGNELPDKCPVCGADKSLFEEIEAKVEPVTVEEQDKKQDETPADTASGNESPAGEIPDDETLESDKSRIYNTIVSQLLKHHAHPISVHFPNGVLPMSVLFIFLAVAFEMKDLEITGFYTLIFVVFTLPFVLFTGYLEWKNKYGGHLTKIFLTKIICAIIVTGAAVCAVLWRFADPKVMDVYSPDRWTYVLLCLTMLGAAIVAGMIGGKLVFKD</sequence>
<dbReference type="InterPro" id="IPR048574">
    <property type="entry name" value="RUBY_RBDX"/>
</dbReference>
<evidence type="ECO:0000259" key="3">
    <source>
        <dbReference type="PROSITE" id="PS50903"/>
    </source>
</evidence>
<keyword evidence="2" id="KW-0812">Transmembrane</keyword>
<feature type="transmembrane region" description="Helical" evidence="2">
    <location>
        <begin position="130"/>
        <end position="151"/>
    </location>
</feature>
<keyword evidence="2" id="KW-0472">Membrane</keyword>
<feature type="domain" description="Rubredoxin-like" evidence="3">
    <location>
        <begin position="1"/>
        <end position="35"/>
    </location>
</feature>
<feature type="transmembrane region" description="Helical" evidence="2">
    <location>
        <begin position="163"/>
        <end position="186"/>
    </location>
</feature>
<gene>
    <name evidence="4" type="ORF">dnl_63540</name>
</gene>